<dbReference type="InterPro" id="IPR013786">
    <property type="entry name" value="AcylCoA_DH/ox_N"/>
</dbReference>
<dbReference type="Proteomes" id="UP000598360">
    <property type="component" value="Unassembled WGS sequence"/>
</dbReference>
<gene>
    <name evidence="8" type="ORF">IQ251_16150</name>
</gene>
<dbReference type="InterPro" id="IPR046373">
    <property type="entry name" value="Acyl-CoA_Oxase/DH_mid-dom_sf"/>
</dbReference>
<dbReference type="GO" id="GO:0003995">
    <property type="term" value="F:acyl-CoA dehydrogenase activity"/>
    <property type="evidence" value="ECO:0007669"/>
    <property type="project" value="TreeGrafter"/>
</dbReference>
<comment type="cofactor">
    <cofactor evidence="1">
        <name>FAD</name>
        <dbReference type="ChEBI" id="CHEBI:57692"/>
    </cofactor>
</comment>
<sequence length="362" mass="38327">MQLVLDPEQQQLRDSVRALLADHAGSARVREVVDGEQTWDRRLWRRLAAEQELTGLAVPAEHGGSGAGQVERSVLLEELGRSVAPVPFLASGVFATDVLLALDEPDPALLAALTAGEQVAAVVVADDTGRWGSSAQQVRATREESGWQLTGSAAPVLSGDAADVVLVYAATAEGAGWFAVSASDLGCTRLRTLDPTRGMARLDFRASPAQALHTADPAAVLAAARDRAAVAVSAEQVGVMDRMLEMTVDYARLRVQFGRPIGSYQAVKHACADMHSACEQARAVLRYAAWTADHDPDRLPEAAALSRTCTAAEAFRTAATGLQLHGGIGYTWEHDAHLFYKRAKTCELLLGSGADAAVGQPS</sequence>
<evidence type="ECO:0000256" key="5">
    <source>
        <dbReference type="ARBA" id="ARBA00023002"/>
    </source>
</evidence>
<dbReference type="Gene3D" id="1.20.140.10">
    <property type="entry name" value="Butyryl-CoA Dehydrogenase, subunit A, domain 3"/>
    <property type="match status" value="1"/>
</dbReference>
<dbReference type="GO" id="GO:0050660">
    <property type="term" value="F:flavin adenine dinucleotide binding"/>
    <property type="evidence" value="ECO:0007669"/>
    <property type="project" value="InterPro"/>
</dbReference>
<organism evidence="8 9">
    <name type="scientific">Saccharopolyspora montiporae</name>
    <dbReference type="NCBI Taxonomy" id="2781240"/>
    <lineage>
        <taxon>Bacteria</taxon>
        <taxon>Bacillati</taxon>
        <taxon>Actinomycetota</taxon>
        <taxon>Actinomycetes</taxon>
        <taxon>Pseudonocardiales</taxon>
        <taxon>Pseudonocardiaceae</taxon>
        <taxon>Saccharopolyspora</taxon>
    </lineage>
</organism>
<dbReference type="SUPFAM" id="SSF47203">
    <property type="entry name" value="Acyl-CoA dehydrogenase C-terminal domain-like"/>
    <property type="match status" value="1"/>
</dbReference>
<feature type="domain" description="Acyl-CoA dehydrogenase/oxidase N-terminal" evidence="7">
    <location>
        <begin position="7"/>
        <end position="90"/>
    </location>
</feature>
<evidence type="ECO:0000313" key="9">
    <source>
        <dbReference type="Proteomes" id="UP000598360"/>
    </source>
</evidence>
<keyword evidence="9" id="KW-1185">Reference proteome</keyword>
<feature type="domain" description="Acyl-CoA dehydrogenase/oxidase C-terminal" evidence="6">
    <location>
        <begin position="229"/>
        <end position="352"/>
    </location>
</feature>
<keyword evidence="4" id="KW-0274">FAD</keyword>
<keyword evidence="5" id="KW-0560">Oxidoreductase</keyword>
<accession>A0A929G158</accession>
<dbReference type="InterPro" id="IPR037069">
    <property type="entry name" value="AcylCoA_DH/ox_N_sf"/>
</dbReference>
<dbReference type="SUPFAM" id="SSF56645">
    <property type="entry name" value="Acyl-CoA dehydrogenase NM domain-like"/>
    <property type="match status" value="1"/>
</dbReference>
<dbReference type="EMBL" id="JADEYC010000030">
    <property type="protein sequence ID" value="MBE9375984.1"/>
    <property type="molecule type" value="Genomic_DNA"/>
</dbReference>
<dbReference type="PANTHER" id="PTHR43884">
    <property type="entry name" value="ACYL-COA DEHYDROGENASE"/>
    <property type="match status" value="1"/>
</dbReference>
<comment type="similarity">
    <text evidence="2">Belongs to the acyl-CoA dehydrogenase family.</text>
</comment>
<dbReference type="AlphaFoldDB" id="A0A929G158"/>
<dbReference type="Gene3D" id="2.40.110.10">
    <property type="entry name" value="Butyryl-CoA Dehydrogenase, subunit A, domain 2"/>
    <property type="match status" value="1"/>
</dbReference>
<keyword evidence="3" id="KW-0285">Flavoprotein</keyword>
<name>A0A929G158_9PSEU</name>
<evidence type="ECO:0000256" key="2">
    <source>
        <dbReference type="ARBA" id="ARBA00009347"/>
    </source>
</evidence>
<dbReference type="RefSeq" id="WP_193929433.1">
    <property type="nucleotide sequence ID" value="NZ_JADEYC010000030.1"/>
</dbReference>
<evidence type="ECO:0000256" key="3">
    <source>
        <dbReference type="ARBA" id="ARBA00022630"/>
    </source>
</evidence>
<evidence type="ECO:0000259" key="7">
    <source>
        <dbReference type="Pfam" id="PF02771"/>
    </source>
</evidence>
<dbReference type="Pfam" id="PF02771">
    <property type="entry name" value="Acyl-CoA_dh_N"/>
    <property type="match status" value="1"/>
</dbReference>
<dbReference type="PANTHER" id="PTHR43884:SF20">
    <property type="entry name" value="ACYL-COA DEHYDROGENASE FADE28"/>
    <property type="match status" value="1"/>
</dbReference>
<evidence type="ECO:0000256" key="4">
    <source>
        <dbReference type="ARBA" id="ARBA00022827"/>
    </source>
</evidence>
<evidence type="ECO:0000259" key="6">
    <source>
        <dbReference type="Pfam" id="PF00441"/>
    </source>
</evidence>
<reference evidence="8" key="1">
    <citation type="submission" date="2020-10" db="EMBL/GenBank/DDBJ databases">
        <title>Diversity and distribution of actinomycetes associated with coral in the coast of Hainan.</title>
        <authorList>
            <person name="Li F."/>
        </authorList>
    </citation>
    <scope>NUCLEOTIDE SEQUENCE</scope>
    <source>
        <strain evidence="8">HNM0983</strain>
    </source>
</reference>
<dbReference type="Pfam" id="PF00441">
    <property type="entry name" value="Acyl-CoA_dh_1"/>
    <property type="match status" value="1"/>
</dbReference>
<evidence type="ECO:0000313" key="8">
    <source>
        <dbReference type="EMBL" id="MBE9375984.1"/>
    </source>
</evidence>
<dbReference type="InterPro" id="IPR009075">
    <property type="entry name" value="AcylCo_DH/oxidase_C"/>
</dbReference>
<dbReference type="InterPro" id="IPR009100">
    <property type="entry name" value="AcylCoA_DH/oxidase_NM_dom_sf"/>
</dbReference>
<evidence type="ECO:0000256" key="1">
    <source>
        <dbReference type="ARBA" id="ARBA00001974"/>
    </source>
</evidence>
<comment type="caution">
    <text evidence="8">The sequence shown here is derived from an EMBL/GenBank/DDBJ whole genome shotgun (WGS) entry which is preliminary data.</text>
</comment>
<dbReference type="InterPro" id="IPR036250">
    <property type="entry name" value="AcylCo_DH-like_C"/>
</dbReference>
<proteinExistence type="inferred from homology"/>
<dbReference type="Gene3D" id="1.10.540.10">
    <property type="entry name" value="Acyl-CoA dehydrogenase/oxidase, N-terminal domain"/>
    <property type="match status" value="1"/>
</dbReference>
<protein>
    <submittedName>
        <fullName evidence="8">Acyl-CoA dehydrogenase family protein</fullName>
    </submittedName>
</protein>